<sequence>AQLRYAFSLLKQKKSEKDKKEFIKYLTQAADNGNLYLNGKVGFQIDEEKGKKYLILAAKKGHSDTIVL</sequence>
<gene>
    <name evidence="1" type="ORF">GMARGA_LOCUS42574</name>
</gene>
<feature type="non-terminal residue" evidence="1">
    <location>
        <position position="68"/>
    </location>
</feature>
<comment type="caution">
    <text evidence="1">The sequence shown here is derived from an EMBL/GenBank/DDBJ whole genome shotgun (WGS) entry which is preliminary data.</text>
</comment>
<reference evidence="1 2" key="1">
    <citation type="submission" date="2021-06" db="EMBL/GenBank/DDBJ databases">
        <authorList>
            <person name="Kallberg Y."/>
            <person name="Tangrot J."/>
            <person name="Rosling A."/>
        </authorList>
    </citation>
    <scope>NUCLEOTIDE SEQUENCE [LARGE SCALE GENOMIC DNA]</scope>
    <source>
        <strain evidence="1 2">120-4 pot B 10/14</strain>
    </source>
</reference>
<evidence type="ECO:0000313" key="2">
    <source>
        <dbReference type="Proteomes" id="UP000789901"/>
    </source>
</evidence>
<dbReference type="InterPro" id="IPR011990">
    <property type="entry name" value="TPR-like_helical_dom_sf"/>
</dbReference>
<organism evidence="1 2">
    <name type="scientific">Gigaspora margarita</name>
    <dbReference type="NCBI Taxonomy" id="4874"/>
    <lineage>
        <taxon>Eukaryota</taxon>
        <taxon>Fungi</taxon>
        <taxon>Fungi incertae sedis</taxon>
        <taxon>Mucoromycota</taxon>
        <taxon>Glomeromycotina</taxon>
        <taxon>Glomeromycetes</taxon>
        <taxon>Diversisporales</taxon>
        <taxon>Gigasporaceae</taxon>
        <taxon>Gigaspora</taxon>
    </lineage>
</organism>
<dbReference type="Proteomes" id="UP000789901">
    <property type="component" value="Unassembled WGS sequence"/>
</dbReference>
<evidence type="ECO:0000313" key="1">
    <source>
        <dbReference type="EMBL" id="CAG8853753.1"/>
    </source>
</evidence>
<proteinExistence type="predicted"/>
<feature type="non-terminal residue" evidence="1">
    <location>
        <position position="1"/>
    </location>
</feature>
<accession>A0ABN7XHA9</accession>
<protein>
    <submittedName>
        <fullName evidence="1">13810_t:CDS:1</fullName>
    </submittedName>
</protein>
<name>A0ABN7XHA9_GIGMA</name>
<dbReference type="EMBL" id="CAJVQB010128814">
    <property type="protein sequence ID" value="CAG8853753.1"/>
    <property type="molecule type" value="Genomic_DNA"/>
</dbReference>
<dbReference type="Gene3D" id="1.25.40.10">
    <property type="entry name" value="Tetratricopeptide repeat domain"/>
    <property type="match status" value="1"/>
</dbReference>
<dbReference type="SUPFAM" id="SSF81901">
    <property type="entry name" value="HCP-like"/>
    <property type="match status" value="1"/>
</dbReference>
<keyword evidence="2" id="KW-1185">Reference proteome</keyword>